<protein>
    <submittedName>
        <fullName evidence="2">MBL fold metallo-hydrolase</fullName>
    </submittedName>
</protein>
<dbReference type="PANTHER" id="PTHR42951:SF17">
    <property type="entry name" value="METALLO-BETA-LACTAMASE DOMAIN-CONTAINING PROTEIN"/>
    <property type="match status" value="1"/>
</dbReference>
<dbReference type="EMBL" id="JBHLYR010000009">
    <property type="protein sequence ID" value="MFB9990787.1"/>
    <property type="molecule type" value="Genomic_DNA"/>
</dbReference>
<reference evidence="2 3" key="1">
    <citation type="submission" date="2024-09" db="EMBL/GenBank/DDBJ databases">
        <authorList>
            <person name="Sun Q."/>
            <person name="Mori K."/>
        </authorList>
    </citation>
    <scope>NUCLEOTIDE SEQUENCE [LARGE SCALE GENOMIC DNA]</scope>
    <source>
        <strain evidence="2 3">JCM 13503</strain>
    </source>
</reference>
<dbReference type="InterPro" id="IPR036866">
    <property type="entry name" value="RibonucZ/Hydroxyglut_hydro"/>
</dbReference>
<dbReference type="Gene3D" id="3.60.15.10">
    <property type="entry name" value="Ribonuclease Z/Hydroxyacylglutathione hydrolase-like"/>
    <property type="match status" value="1"/>
</dbReference>
<comment type="caution">
    <text evidence="2">The sequence shown here is derived from an EMBL/GenBank/DDBJ whole genome shotgun (WGS) entry which is preliminary data.</text>
</comment>
<dbReference type="Pfam" id="PF00753">
    <property type="entry name" value="Lactamase_B"/>
    <property type="match status" value="1"/>
</dbReference>
<evidence type="ECO:0000313" key="3">
    <source>
        <dbReference type="Proteomes" id="UP001589733"/>
    </source>
</evidence>
<dbReference type="InterPro" id="IPR050855">
    <property type="entry name" value="NDM-1-like"/>
</dbReference>
<dbReference type="RefSeq" id="WP_380005066.1">
    <property type="nucleotide sequence ID" value="NZ_JBHLYR010000009.1"/>
</dbReference>
<dbReference type="CDD" id="cd07721">
    <property type="entry name" value="yflN-like_MBL-fold"/>
    <property type="match status" value="1"/>
</dbReference>
<name>A0ABV6AUW5_9DEIO</name>
<dbReference type="SUPFAM" id="SSF56281">
    <property type="entry name" value="Metallo-hydrolase/oxidoreductase"/>
    <property type="match status" value="1"/>
</dbReference>
<keyword evidence="3" id="KW-1185">Reference proteome</keyword>
<dbReference type="PANTHER" id="PTHR42951">
    <property type="entry name" value="METALLO-BETA-LACTAMASE DOMAIN-CONTAINING"/>
    <property type="match status" value="1"/>
</dbReference>
<dbReference type="InterPro" id="IPR001279">
    <property type="entry name" value="Metallo-B-lactamas"/>
</dbReference>
<organism evidence="2 3">
    <name type="scientific">Deinococcus oregonensis</name>
    <dbReference type="NCBI Taxonomy" id="1805970"/>
    <lineage>
        <taxon>Bacteria</taxon>
        <taxon>Thermotogati</taxon>
        <taxon>Deinococcota</taxon>
        <taxon>Deinococci</taxon>
        <taxon>Deinococcales</taxon>
        <taxon>Deinococcaceae</taxon>
        <taxon>Deinococcus</taxon>
    </lineage>
</organism>
<accession>A0ABV6AUW5</accession>
<dbReference type="SMART" id="SM00849">
    <property type="entry name" value="Lactamase_B"/>
    <property type="match status" value="1"/>
</dbReference>
<proteinExistence type="predicted"/>
<sequence length="232" mass="25021">MTELAAGITGLNLGIANVYLIQGKGTLSLVDTGAQHSPRALEKHLARRGQSWRDIDRIIVTHAHYDHAGGLAEIQAASGAEVWAHSLDSRSLRMGEQAPRPDPLSLSRWDRLVGQFLRGSQPPAAVQRELQAGERLTEVHGGAEVLHLPGHSPGHIGLWFPEHGVLLGGDVVTHFLPWRLSLPVAAYTANLSTAKHSIRKVAGMPVRTLGIGHGSALIGNAQTFLQRLVHRL</sequence>
<dbReference type="Proteomes" id="UP001589733">
    <property type="component" value="Unassembled WGS sequence"/>
</dbReference>
<gene>
    <name evidence="2" type="ORF">ACFFLM_02125</name>
</gene>
<feature type="domain" description="Metallo-beta-lactamase" evidence="1">
    <location>
        <begin position="15"/>
        <end position="213"/>
    </location>
</feature>
<evidence type="ECO:0000313" key="2">
    <source>
        <dbReference type="EMBL" id="MFB9990787.1"/>
    </source>
</evidence>
<evidence type="ECO:0000259" key="1">
    <source>
        <dbReference type="SMART" id="SM00849"/>
    </source>
</evidence>